<comment type="cofactor">
    <cofactor evidence="7">
        <name>Zn(2+)</name>
        <dbReference type="ChEBI" id="CHEBI:29105"/>
    </cofactor>
    <text evidence="7">Binds 1 zinc ion per subunit.</text>
</comment>
<dbReference type="Gene3D" id="3.40.1050.10">
    <property type="entry name" value="Carbonic anhydrase"/>
    <property type="match status" value="1"/>
</dbReference>
<protein>
    <recommendedName>
        <fullName evidence="2 8">Carbonic anhydrase</fullName>
        <ecNumber evidence="2 8">4.2.1.1</ecNumber>
    </recommendedName>
    <alternativeName>
        <fullName evidence="8">Carbonate dehydratase</fullName>
    </alternativeName>
</protein>
<dbReference type="PANTHER" id="PTHR11002">
    <property type="entry name" value="CARBONIC ANHYDRASE"/>
    <property type="match status" value="1"/>
</dbReference>
<evidence type="ECO:0000256" key="3">
    <source>
        <dbReference type="ARBA" id="ARBA00022723"/>
    </source>
</evidence>
<feature type="binding site" evidence="7">
    <location>
        <position position="44"/>
    </location>
    <ligand>
        <name>Zn(2+)</name>
        <dbReference type="ChEBI" id="CHEBI:29105"/>
    </ligand>
</feature>
<evidence type="ECO:0000256" key="6">
    <source>
        <dbReference type="ARBA" id="ARBA00048348"/>
    </source>
</evidence>
<organism evidence="11">
    <name type="scientific">Soboliphyme baturini</name>
    <dbReference type="NCBI Taxonomy" id="241478"/>
    <lineage>
        <taxon>Eukaryota</taxon>
        <taxon>Metazoa</taxon>
        <taxon>Ecdysozoa</taxon>
        <taxon>Nematoda</taxon>
        <taxon>Enoplea</taxon>
        <taxon>Dorylaimia</taxon>
        <taxon>Dioctophymatida</taxon>
        <taxon>Dioctophymatoidea</taxon>
        <taxon>Soboliphymatidae</taxon>
        <taxon>Soboliphyme</taxon>
    </lineage>
</organism>
<dbReference type="EC" id="4.2.1.1" evidence="2 8"/>
<dbReference type="InterPro" id="IPR001765">
    <property type="entry name" value="Carbonic_anhydrase"/>
</dbReference>
<reference evidence="11" key="1">
    <citation type="submission" date="2016-06" db="UniProtKB">
        <authorList>
            <consortium name="WormBaseParasite"/>
        </authorList>
    </citation>
    <scope>IDENTIFICATION</scope>
</reference>
<dbReference type="AlphaFoldDB" id="A0A183J467"/>
<comment type="similarity">
    <text evidence="1 8">Belongs to the beta-class carbonic anhydrase family.</text>
</comment>
<accession>A0A183J467</accession>
<comment type="catalytic activity">
    <reaction evidence="6 8">
        <text>hydrogencarbonate + H(+) = CO2 + H2O</text>
        <dbReference type="Rhea" id="RHEA:10748"/>
        <dbReference type="ChEBI" id="CHEBI:15377"/>
        <dbReference type="ChEBI" id="CHEBI:15378"/>
        <dbReference type="ChEBI" id="CHEBI:16526"/>
        <dbReference type="ChEBI" id="CHEBI:17544"/>
        <dbReference type="EC" id="4.2.1.1"/>
    </reaction>
</comment>
<comment type="function">
    <text evidence="8">Reversible hydration of carbon dioxide.</text>
</comment>
<keyword evidence="3 7" id="KW-0479">Metal-binding</keyword>
<dbReference type="GO" id="GO:0008270">
    <property type="term" value="F:zinc ion binding"/>
    <property type="evidence" value="ECO:0007669"/>
    <property type="project" value="UniProtKB-UniRule"/>
</dbReference>
<keyword evidence="5 8" id="KW-0456">Lyase</keyword>
<dbReference type="WBParaSite" id="SBAD_0001103601-mRNA-1">
    <property type="protein sequence ID" value="SBAD_0001103601-mRNA-1"/>
    <property type="gene ID" value="SBAD_0001103601"/>
</dbReference>
<gene>
    <name evidence="9" type="ORF">SBAD_LOCUS10665</name>
</gene>
<dbReference type="SUPFAM" id="SSF53056">
    <property type="entry name" value="beta-carbonic anhydrase, cab"/>
    <property type="match status" value="1"/>
</dbReference>
<proteinExistence type="inferred from homology"/>
<keyword evidence="10" id="KW-1185">Reference proteome</keyword>
<reference evidence="9 10" key="2">
    <citation type="submission" date="2018-11" db="EMBL/GenBank/DDBJ databases">
        <authorList>
            <consortium name="Pathogen Informatics"/>
        </authorList>
    </citation>
    <scope>NUCLEOTIDE SEQUENCE [LARGE SCALE GENOMIC DNA]</scope>
</reference>
<evidence type="ECO:0000313" key="10">
    <source>
        <dbReference type="Proteomes" id="UP000270296"/>
    </source>
</evidence>
<feature type="binding site" evidence="7">
    <location>
        <position position="111"/>
    </location>
    <ligand>
        <name>Zn(2+)</name>
        <dbReference type="ChEBI" id="CHEBI:29105"/>
    </ligand>
</feature>
<dbReference type="EMBL" id="UZAM01014389">
    <property type="protein sequence ID" value="VDP33652.1"/>
    <property type="molecule type" value="Genomic_DNA"/>
</dbReference>
<dbReference type="SMART" id="SM00947">
    <property type="entry name" value="Pro_CA"/>
    <property type="match status" value="1"/>
</dbReference>
<dbReference type="GO" id="GO:0004089">
    <property type="term" value="F:carbonate dehydratase activity"/>
    <property type="evidence" value="ECO:0007669"/>
    <property type="project" value="UniProtKB-UniRule"/>
</dbReference>
<dbReference type="OrthoDB" id="10020193at2759"/>
<name>A0A183J467_9BILA</name>
<evidence type="ECO:0000256" key="2">
    <source>
        <dbReference type="ARBA" id="ARBA00012925"/>
    </source>
</evidence>
<dbReference type="PANTHER" id="PTHR11002:SF76">
    <property type="entry name" value="CARBONIC ANHYDRASE"/>
    <property type="match status" value="1"/>
</dbReference>
<evidence type="ECO:0000313" key="9">
    <source>
        <dbReference type="EMBL" id="VDP33652.1"/>
    </source>
</evidence>
<dbReference type="InterPro" id="IPR036874">
    <property type="entry name" value="Carbonic_anhydrase_sf"/>
</dbReference>
<evidence type="ECO:0000313" key="11">
    <source>
        <dbReference type="WBParaSite" id="SBAD_0001103601-mRNA-1"/>
    </source>
</evidence>
<feature type="binding site" evidence="7">
    <location>
        <position position="46"/>
    </location>
    <ligand>
        <name>Zn(2+)</name>
        <dbReference type="ChEBI" id="CHEBI:29105"/>
    </ligand>
</feature>
<feature type="binding site" evidence="7">
    <location>
        <position position="108"/>
    </location>
    <ligand>
        <name>Zn(2+)</name>
        <dbReference type="ChEBI" id="CHEBI:29105"/>
    </ligand>
</feature>
<evidence type="ECO:0000256" key="8">
    <source>
        <dbReference type="RuleBase" id="RU003956"/>
    </source>
</evidence>
<evidence type="ECO:0000256" key="4">
    <source>
        <dbReference type="ARBA" id="ARBA00022833"/>
    </source>
</evidence>
<keyword evidence="4 7" id="KW-0862">Zinc</keyword>
<dbReference type="Proteomes" id="UP000270296">
    <property type="component" value="Unassembled WGS sequence"/>
</dbReference>
<dbReference type="Pfam" id="PF00484">
    <property type="entry name" value="Pro_CA"/>
    <property type="match status" value="1"/>
</dbReference>
<evidence type="ECO:0000256" key="1">
    <source>
        <dbReference type="ARBA" id="ARBA00006217"/>
    </source>
</evidence>
<evidence type="ECO:0000256" key="5">
    <source>
        <dbReference type="ARBA" id="ARBA00023239"/>
    </source>
</evidence>
<sequence>MSTKAIQKLLRGVLTYRSKEKAALLQKLKEIQKNPNPLAVVVSCMDGRVLNRKLMQSDVGDLYLVKNPSNMVPAMRGNDVNQAAVAAVAALQMTTVLGGIRDIIVFGHGNCSAISAMYQLFKENKPLDHSSPVDLWLRGNAASSWERFQKFMNNRQPLHYMQTSDQLSIEVHIDVERMLDEKDTLSQIHCLQQLENIASYPIIRDPLESGKVKIHAMWFNIYTGEVSLFSRKNKKFVVVTEDTINSVD</sequence>
<evidence type="ECO:0000256" key="7">
    <source>
        <dbReference type="PIRSR" id="PIRSR601765-1"/>
    </source>
</evidence>